<name>A0ABV3EJ69_9ACTN</name>
<keyword evidence="3" id="KW-1185">Reference proteome</keyword>
<reference evidence="2 3" key="1">
    <citation type="submission" date="2024-06" db="EMBL/GenBank/DDBJ databases">
        <title>The Natural Products Discovery Center: Release of the First 8490 Sequenced Strains for Exploring Actinobacteria Biosynthetic Diversity.</title>
        <authorList>
            <person name="Kalkreuter E."/>
            <person name="Kautsar S.A."/>
            <person name="Yang D."/>
            <person name="Bader C.D."/>
            <person name="Teijaro C.N."/>
            <person name="Fluegel L."/>
            <person name="Davis C.M."/>
            <person name="Simpson J.R."/>
            <person name="Lauterbach L."/>
            <person name="Steele A.D."/>
            <person name="Gui C."/>
            <person name="Meng S."/>
            <person name="Li G."/>
            <person name="Viehrig K."/>
            <person name="Ye F."/>
            <person name="Su P."/>
            <person name="Kiefer A.F."/>
            <person name="Nichols A."/>
            <person name="Cepeda A.J."/>
            <person name="Yan W."/>
            <person name="Fan B."/>
            <person name="Jiang Y."/>
            <person name="Adhikari A."/>
            <person name="Zheng C.-J."/>
            <person name="Schuster L."/>
            <person name="Cowan T.M."/>
            <person name="Smanski M.J."/>
            <person name="Chevrette M.G."/>
            <person name="De Carvalho L.P.S."/>
            <person name="Shen B."/>
        </authorList>
    </citation>
    <scope>NUCLEOTIDE SEQUENCE [LARGE SCALE GENOMIC DNA]</scope>
    <source>
        <strain evidence="2 3">NPDC048117</strain>
    </source>
</reference>
<accession>A0ABV3EJ69</accession>
<evidence type="ECO:0000313" key="3">
    <source>
        <dbReference type="Proteomes" id="UP001551584"/>
    </source>
</evidence>
<dbReference type="RefSeq" id="WP_359268316.1">
    <property type="nucleotide sequence ID" value="NZ_JBEZNA010000004.1"/>
</dbReference>
<evidence type="ECO:0000256" key="1">
    <source>
        <dbReference type="SAM" id="MobiDB-lite"/>
    </source>
</evidence>
<dbReference type="EMBL" id="JBEZNA010000004">
    <property type="protein sequence ID" value="MEU9576235.1"/>
    <property type="molecule type" value="Genomic_DNA"/>
</dbReference>
<feature type="region of interest" description="Disordered" evidence="1">
    <location>
        <begin position="72"/>
        <end position="91"/>
    </location>
</feature>
<proteinExistence type="predicted"/>
<dbReference type="Proteomes" id="UP001551584">
    <property type="component" value="Unassembled WGS sequence"/>
</dbReference>
<feature type="region of interest" description="Disordered" evidence="1">
    <location>
        <begin position="1"/>
        <end position="36"/>
    </location>
</feature>
<gene>
    <name evidence="2" type="ORF">AB0D95_02925</name>
</gene>
<protein>
    <submittedName>
        <fullName evidence="2">Uncharacterized protein</fullName>
    </submittedName>
</protein>
<organism evidence="2 3">
    <name type="scientific">Streptomyces chilikensis</name>
    <dbReference type="NCBI Taxonomy" id="1194079"/>
    <lineage>
        <taxon>Bacteria</taxon>
        <taxon>Bacillati</taxon>
        <taxon>Actinomycetota</taxon>
        <taxon>Actinomycetes</taxon>
        <taxon>Kitasatosporales</taxon>
        <taxon>Streptomycetaceae</taxon>
        <taxon>Streptomyces</taxon>
    </lineage>
</organism>
<evidence type="ECO:0000313" key="2">
    <source>
        <dbReference type="EMBL" id="MEU9576235.1"/>
    </source>
</evidence>
<sequence>MTQHHGAAPEAQVTRLGLPEANSTQSDAHTPRRPPGDVLTLLVLHWRSAARFTDPATGAGLRRAADDLQDLLHGRTPGTLAGMHLPPEADR</sequence>
<comment type="caution">
    <text evidence="2">The sequence shown here is derived from an EMBL/GenBank/DDBJ whole genome shotgun (WGS) entry which is preliminary data.</text>
</comment>